<protein>
    <recommendedName>
        <fullName evidence="3">Rab-GAP TBC domain-containing protein</fullName>
    </recommendedName>
</protein>
<dbReference type="Pfam" id="PF00566">
    <property type="entry name" value="RabGAP-TBC"/>
    <property type="match status" value="1"/>
</dbReference>
<dbReference type="AlphaFoldDB" id="A0AAU9ID59"/>
<keyword evidence="1" id="KW-0343">GTPase activation</keyword>
<dbReference type="Gene3D" id="1.10.10.750">
    <property type="entry name" value="Ypt/Rab-GAP domain of gyp1p, domain 1"/>
    <property type="match status" value="1"/>
</dbReference>
<dbReference type="GO" id="GO:0005096">
    <property type="term" value="F:GTPase activator activity"/>
    <property type="evidence" value="ECO:0007669"/>
    <property type="project" value="UniProtKB-KW"/>
</dbReference>
<sequence>MSAEFVIDRYGFRSAPQARPRRPSDIIRENARMEKWQEMLQRWDYNVLRRSEWVRRRIRKGIPDSFRGRVWAELANLKQLKEEHDAGYYRSLAETVIENKATRDIQLDINRTFPDNILFSNEGIGQQTLFRILKAYALHDPEIGYCQGMGFLTGLFLFYMPEEDAFWMLIAVMKKYEMREFYMPGMPGVYKAFYKVNALIKQYLPALFRHFEEIGISPSMFVPSWIMTLYINYLPTEVALRVLDVFFNEGPKILYRIYILIFKEVKDELVELAADKIFNRVKTIPDSFDPDETIKKVFKISLGRARLIDIDKEYESSRGN</sequence>
<dbReference type="FunFam" id="1.10.10.750:FF:000003">
    <property type="entry name" value="GTPase activating protein (Evi5)"/>
    <property type="match status" value="1"/>
</dbReference>
<dbReference type="EMBL" id="CAJZBQ010000006">
    <property type="protein sequence ID" value="CAG9312376.1"/>
    <property type="molecule type" value="Genomic_DNA"/>
</dbReference>
<name>A0AAU9ID59_9CILI</name>
<dbReference type="SMART" id="SM00164">
    <property type="entry name" value="TBC"/>
    <property type="match status" value="1"/>
</dbReference>
<dbReference type="FunFam" id="1.10.8.270:FF:000016">
    <property type="entry name" value="TBC1 domain family member 2A"/>
    <property type="match status" value="1"/>
</dbReference>
<dbReference type="PROSITE" id="PS50086">
    <property type="entry name" value="TBC_RABGAP"/>
    <property type="match status" value="1"/>
</dbReference>
<evidence type="ECO:0000256" key="2">
    <source>
        <dbReference type="ARBA" id="ARBA00023054"/>
    </source>
</evidence>
<feature type="domain" description="Rab-GAP TBC" evidence="3">
    <location>
        <begin position="61"/>
        <end position="250"/>
    </location>
</feature>
<dbReference type="Gene3D" id="1.10.472.80">
    <property type="entry name" value="Ypt/Rab-GAP domain of gyp1p, domain 3"/>
    <property type="match status" value="1"/>
</dbReference>
<evidence type="ECO:0000256" key="1">
    <source>
        <dbReference type="ARBA" id="ARBA00022468"/>
    </source>
</evidence>
<dbReference type="InterPro" id="IPR035969">
    <property type="entry name" value="Rab-GAP_TBC_sf"/>
</dbReference>
<dbReference type="PANTHER" id="PTHR47219:SF9">
    <property type="entry name" value="GTPASE ACTIVATING PROTEIN AND CENTROSOME-ASSOCIATED, ISOFORM B"/>
    <property type="match status" value="1"/>
</dbReference>
<dbReference type="GO" id="GO:0031267">
    <property type="term" value="F:small GTPase binding"/>
    <property type="evidence" value="ECO:0007669"/>
    <property type="project" value="TreeGrafter"/>
</dbReference>
<dbReference type="InterPro" id="IPR000195">
    <property type="entry name" value="Rab-GAP-TBC_dom"/>
</dbReference>
<evidence type="ECO:0000313" key="5">
    <source>
        <dbReference type="Proteomes" id="UP001162131"/>
    </source>
</evidence>
<organism evidence="4 5">
    <name type="scientific">Blepharisma stoltei</name>
    <dbReference type="NCBI Taxonomy" id="1481888"/>
    <lineage>
        <taxon>Eukaryota</taxon>
        <taxon>Sar</taxon>
        <taxon>Alveolata</taxon>
        <taxon>Ciliophora</taxon>
        <taxon>Postciliodesmatophora</taxon>
        <taxon>Heterotrichea</taxon>
        <taxon>Heterotrichida</taxon>
        <taxon>Blepharismidae</taxon>
        <taxon>Blepharisma</taxon>
    </lineage>
</organism>
<dbReference type="Proteomes" id="UP001162131">
    <property type="component" value="Unassembled WGS sequence"/>
</dbReference>
<accession>A0AAU9ID59</accession>
<reference evidence="4" key="1">
    <citation type="submission" date="2021-09" db="EMBL/GenBank/DDBJ databases">
        <authorList>
            <consortium name="AG Swart"/>
            <person name="Singh M."/>
            <person name="Singh A."/>
            <person name="Seah K."/>
            <person name="Emmerich C."/>
        </authorList>
    </citation>
    <scope>NUCLEOTIDE SEQUENCE</scope>
    <source>
        <strain evidence="4">ATCC30299</strain>
    </source>
</reference>
<proteinExistence type="predicted"/>
<dbReference type="InterPro" id="IPR050302">
    <property type="entry name" value="Rab_GAP_TBC_domain"/>
</dbReference>
<comment type="caution">
    <text evidence="4">The sequence shown here is derived from an EMBL/GenBank/DDBJ whole genome shotgun (WGS) entry which is preliminary data.</text>
</comment>
<evidence type="ECO:0000313" key="4">
    <source>
        <dbReference type="EMBL" id="CAG9312376.1"/>
    </source>
</evidence>
<dbReference type="Gene3D" id="1.10.8.270">
    <property type="entry name" value="putative rabgap domain of human tbc1 domain family member 14 like domains"/>
    <property type="match status" value="1"/>
</dbReference>
<keyword evidence="5" id="KW-1185">Reference proteome</keyword>
<evidence type="ECO:0000259" key="3">
    <source>
        <dbReference type="PROSITE" id="PS50086"/>
    </source>
</evidence>
<dbReference type="PANTHER" id="PTHR47219">
    <property type="entry name" value="RAB GTPASE-ACTIVATING PROTEIN 1-LIKE"/>
    <property type="match status" value="1"/>
</dbReference>
<dbReference type="SUPFAM" id="SSF47923">
    <property type="entry name" value="Ypt/Rab-GAP domain of gyp1p"/>
    <property type="match status" value="2"/>
</dbReference>
<keyword evidence="2" id="KW-0175">Coiled coil</keyword>
<gene>
    <name evidence="4" type="ORF">BSTOLATCC_MIC6483</name>
</gene>